<proteinExistence type="predicted"/>
<dbReference type="AlphaFoldDB" id="A0A182S9Z5"/>
<name>A0A182S9Z5_9DIPT</name>
<reference evidence="3" key="1">
    <citation type="submission" date="2013-09" db="EMBL/GenBank/DDBJ databases">
        <title>The Genome Sequence of Anopheles maculatus species B.</title>
        <authorList>
            <consortium name="The Broad Institute Genomics Platform"/>
            <person name="Neafsey D.E."/>
            <person name="Besansky N."/>
            <person name="Howell P."/>
            <person name="Walton C."/>
            <person name="Young S.K."/>
            <person name="Zeng Q."/>
            <person name="Gargeya S."/>
            <person name="Fitzgerald M."/>
            <person name="Haas B."/>
            <person name="Abouelleil A."/>
            <person name="Allen A.W."/>
            <person name="Alvarado L."/>
            <person name="Arachchi H.M."/>
            <person name="Berlin A.M."/>
            <person name="Chapman S.B."/>
            <person name="Gainer-Dewar J."/>
            <person name="Goldberg J."/>
            <person name="Griggs A."/>
            <person name="Gujja S."/>
            <person name="Hansen M."/>
            <person name="Howarth C."/>
            <person name="Imamovic A."/>
            <person name="Ireland A."/>
            <person name="Larimer J."/>
            <person name="McCowan C."/>
            <person name="Murphy C."/>
            <person name="Pearson M."/>
            <person name="Poon T.W."/>
            <person name="Priest M."/>
            <person name="Roberts A."/>
            <person name="Saif S."/>
            <person name="Shea T."/>
            <person name="Sisk P."/>
            <person name="Sykes S."/>
            <person name="Wortman J."/>
            <person name="Nusbaum C."/>
            <person name="Birren B."/>
        </authorList>
    </citation>
    <scope>NUCLEOTIDE SEQUENCE [LARGE SCALE GENOMIC DNA]</scope>
    <source>
        <strain evidence="3">maculatus3</strain>
    </source>
</reference>
<keyword evidence="3" id="KW-1185">Reference proteome</keyword>
<feature type="region of interest" description="Disordered" evidence="1">
    <location>
        <begin position="114"/>
        <end position="142"/>
    </location>
</feature>
<dbReference type="EnsemblMetazoa" id="AMAM002626-RA">
    <property type="protein sequence ID" value="AMAM002626-PA"/>
    <property type="gene ID" value="AMAM002626"/>
</dbReference>
<feature type="region of interest" description="Disordered" evidence="1">
    <location>
        <begin position="171"/>
        <end position="193"/>
    </location>
</feature>
<evidence type="ECO:0000313" key="2">
    <source>
        <dbReference type="EnsemblMetazoa" id="AMAM002626-PA"/>
    </source>
</evidence>
<dbReference type="VEuPathDB" id="VectorBase:AMAM002626"/>
<sequence length="193" mass="22409">MLPMIVTYMKSDALSSMEQDAFEHIYGSIWELVVEESQRHRGQPRNAILTALLASPELRQTPPENPTKLNNDITHNAIPKEFKTKAQTSVSHEGPAQRVLHTAAAIVQKYYQRQAKHKINSKRKTPPSRRTQRLRSANVHTKQLSADSIRVTIELPRYKPARHRAIQQQRLKQRQHLAYRKSQSNRHSSYEDY</sequence>
<accession>A0A182S9Z5</accession>
<feature type="compositionally biased region" description="Basic residues" evidence="1">
    <location>
        <begin position="114"/>
        <end position="133"/>
    </location>
</feature>
<protein>
    <submittedName>
        <fullName evidence="2">Uncharacterized protein</fullName>
    </submittedName>
</protein>
<evidence type="ECO:0000313" key="3">
    <source>
        <dbReference type="Proteomes" id="UP000075901"/>
    </source>
</evidence>
<evidence type="ECO:0000256" key="1">
    <source>
        <dbReference type="SAM" id="MobiDB-lite"/>
    </source>
</evidence>
<dbReference type="Proteomes" id="UP000075901">
    <property type="component" value="Unassembled WGS sequence"/>
</dbReference>
<organism evidence="2 3">
    <name type="scientific">Anopheles maculatus</name>
    <dbReference type="NCBI Taxonomy" id="74869"/>
    <lineage>
        <taxon>Eukaryota</taxon>
        <taxon>Metazoa</taxon>
        <taxon>Ecdysozoa</taxon>
        <taxon>Arthropoda</taxon>
        <taxon>Hexapoda</taxon>
        <taxon>Insecta</taxon>
        <taxon>Pterygota</taxon>
        <taxon>Neoptera</taxon>
        <taxon>Endopterygota</taxon>
        <taxon>Diptera</taxon>
        <taxon>Nematocera</taxon>
        <taxon>Culicoidea</taxon>
        <taxon>Culicidae</taxon>
        <taxon>Anophelinae</taxon>
        <taxon>Anopheles</taxon>
        <taxon>Anopheles maculatus group</taxon>
    </lineage>
</organism>
<reference evidence="2" key="2">
    <citation type="submission" date="2020-05" db="UniProtKB">
        <authorList>
            <consortium name="EnsemblMetazoa"/>
        </authorList>
    </citation>
    <scope>IDENTIFICATION</scope>
    <source>
        <strain evidence="2">maculatus3</strain>
    </source>
</reference>